<evidence type="ECO:0000256" key="2">
    <source>
        <dbReference type="ARBA" id="ARBA00022870"/>
    </source>
</evidence>
<protein>
    <submittedName>
        <fullName evidence="8">Type III secretion system translocon subunit SctE</fullName>
    </submittedName>
</protein>
<feature type="transmembrane region" description="Helical" evidence="6">
    <location>
        <begin position="283"/>
        <end position="303"/>
    </location>
</feature>
<organism evidence="8 9">
    <name type="scientific">Noviherbaspirillum album</name>
    <dbReference type="NCBI Taxonomy" id="3080276"/>
    <lineage>
        <taxon>Bacteria</taxon>
        <taxon>Pseudomonadati</taxon>
        <taxon>Pseudomonadota</taxon>
        <taxon>Betaproteobacteria</taxon>
        <taxon>Burkholderiales</taxon>
        <taxon>Oxalobacteraceae</taxon>
        <taxon>Noviherbaspirillum</taxon>
    </lineage>
</organism>
<comment type="similarity">
    <text evidence="4">Belongs to the SctE/SipB/YopB family.</text>
</comment>
<evidence type="ECO:0000313" key="8">
    <source>
        <dbReference type="EMBL" id="MEC4720733.1"/>
    </source>
</evidence>
<gene>
    <name evidence="8" type="primary">sctE</name>
    <name evidence="8" type="ORF">RY831_16335</name>
</gene>
<dbReference type="Pfam" id="PF04888">
    <property type="entry name" value="SseC"/>
    <property type="match status" value="1"/>
</dbReference>
<evidence type="ECO:0000313" key="9">
    <source>
        <dbReference type="Proteomes" id="UP001352263"/>
    </source>
</evidence>
<evidence type="ECO:0000256" key="5">
    <source>
        <dbReference type="SAM" id="Coils"/>
    </source>
</evidence>
<reference evidence="8 9" key="1">
    <citation type="submission" date="2023-10" db="EMBL/GenBank/DDBJ databases">
        <title>Noviherbaspirillum sp. CPCC 100848 genome assembly.</title>
        <authorList>
            <person name="Li X.Y."/>
            <person name="Fang X.M."/>
        </authorList>
    </citation>
    <scope>NUCLEOTIDE SEQUENCE [LARGE SCALE GENOMIC DNA]</scope>
    <source>
        <strain evidence="8 9">CPCC 100848</strain>
    </source>
</reference>
<evidence type="ECO:0000259" key="7">
    <source>
        <dbReference type="Pfam" id="PF04888"/>
    </source>
</evidence>
<dbReference type="Proteomes" id="UP001352263">
    <property type="component" value="Unassembled WGS sequence"/>
</dbReference>
<comment type="caution">
    <text evidence="8">The sequence shown here is derived from an EMBL/GenBank/DDBJ whole genome shotgun (WGS) entry which is preliminary data.</text>
</comment>
<evidence type="ECO:0000256" key="4">
    <source>
        <dbReference type="ARBA" id="ARBA00035640"/>
    </source>
</evidence>
<dbReference type="InterPro" id="IPR006972">
    <property type="entry name" value="BipB-like_C"/>
</dbReference>
<evidence type="ECO:0000256" key="3">
    <source>
        <dbReference type="ARBA" id="ARBA00023026"/>
    </source>
</evidence>
<keyword evidence="6" id="KW-1133">Transmembrane helix</keyword>
<evidence type="ECO:0000256" key="6">
    <source>
        <dbReference type="SAM" id="Phobius"/>
    </source>
</evidence>
<keyword evidence="9" id="KW-1185">Reference proteome</keyword>
<keyword evidence="2" id="KW-1043">Host membrane</keyword>
<dbReference type="EMBL" id="JAWIIV010000013">
    <property type="protein sequence ID" value="MEC4720733.1"/>
    <property type="molecule type" value="Genomic_DNA"/>
</dbReference>
<feature type="transmembrane region" description="Helical" evidence="6">
    <location>
        <begin position="152"/>
        <end position="175"/>
    </location>
</feature>
<keyword evidence="6" id="KW-0812">Transmembrane</keyword>
<evidence type="ECO:0000256" key="1">
    <source>
        <dbReference type="ARBA" id="ARBA00004551"/>
    </source>
</evidence>
<accession>A0ABU6JB24</accession>
<comment type="subcellular location">
    <subcellularLocation>
        <location evidence="1">Host membrane</location>
    </subcellularLocation>
</comment>
<keyword evidence="6" id="KW-0472">Membrane</keyword>
<name>A0ABU6JB24_9BURK</name>
<dbReference type="RefSeq" id="WP_326507449.1">
    <property type="nucleotide sequence ID" value="NZ_JAWIIV010000013.1"/>
</dbReference>
<proteinExistence type="inferred from homology"/>
<feature type="transmembrane region" description="Helical" evidence="6">
    <location>
        <begin position="181"/>
        <end position="202"/>
    </location>
</feature>
<feature type="domain" description="Translocator protein BipB-like C-terminal" evidence="7">
    <location>
        <begin position="89"/>
        <end position="415"/>
    </location>
</feature>
<feature type="coiled-coil region" evidence="5">
    <location>
        <begin position="363"/>
        <end position="394"/>
    </location>
</feature>
<sequence length="422" mass="42206">MNEIRTGGFGGVAPGFGADVALDVAGLVGGKADGALGGVDTAGLVAQLMQLAKTIDVEQGQGQGLPGVTNSSGAPMLDGVSLTFSPEDMAAALQALQSKTADGQMRTAKEGLDTNRKKMEDTNARSMAKLNEWVQKSKEAEEKSKVGKIFGWITKIASFIAAVVGVAVAAVATVASGGAAAPMLAFAAIGLAAATVSLASAVSQELGGPALEPSALIAKAMTKLLTSLGMDQKQAESLGKVLAGAAVLAAGAGVLVMMDPALIGNMLGGAAELMGADEKTSMYLSLAVTVAVSLAMTIAMTVATGGMGAGAAVGEVAKTVQVVGTVAKAASGVAAGAGMVGKGVMDIQAAGSQKTADLAAADRKQMDAVLMRLQKQMEDDREELKKVMDQLMEGYSVVTKMINEAGNSRAQLAANISSRVSA</sequence>
<keyword evidence="3" id="KW-0843">Virulence</keyword>
<keyword evidence="5" id="KW-0175">Coiled coil</keyword>
<feature type="transmembrane region" description="Helical" evidence="6">
    <location>
        <begin position="241"/>
        <end position="263"/>
    </location>
</feature>